<evidence type="ECO:0000313" key="11">
    <source>
        <dbReference type="Proteomes" id="UP000184082"/>
    </source>
</evidence>
<keyword evidence="11" id="KW-1185">Reference proteome</keyword>
<gene>
    <name evidence="10" type="ORF">SAMN02745883_01136</name>
</gene>
<dbReference type="Proteomes" id="UP000184082">
    <property type="component" value="Unassembled WGS sequence"/>
</dbReference>
<keyword evidence="3" id="KW-0997">Cell inner membrane</keyword>
<evidence type="ECO:0000256" key="1">
    <source>
        <dbReference type="ARBA" id="ARBA00004651"/>
    </source>
</evidence>
<evidence type="ECO:0000256" key="7">
    <source>
        <dbReference type="ARBA" id="ARBA00034125"/>
    </source>
</evidence>
<evidence type="ECO:0000256" key="5">
    <source>
        <dbReference type="ARBA" id="ARBA00022989"/>
    </source>
</evidence>
<keyword evidence="2" id="KW-1003">Cell membrane</keyword>
<dbReference type="EMBL" id="FRAJ01000008">
    <property type="protein sequence ID" value="SHK05410.1"/>
    <property type="molecule type" value="Genomic_DNA"/>
</dbReference>
<evidence type="ECO:0000313" key="10">
    <source>
        <dbReference type="EMBL" id="SHK05410.1"/>
    </source>
</evidence>
<dbReference type="PANTHER" id="PTHR34390">
    <property type="entry name" value="UPF0442 PROTEIN YJJB-RELATED"/>
    <property type="match status" value="1"/>
</dbReference>
<feature type="transmembrane region" description="Helical" evidence="8">
    <location>
        <begin position="117"/>
        <end position="138"/>
    </location>
</feature>
<evidence type="ECO:0000256" key="8">
    <source>
        <dbReference type="SAM" id="Phobius"/>
    </source>
</evidence>
<dbReference type="GO" id="GO:0015744">
    <property type="term" value="P:succinate transport"/>
    <property type="evidence" value="ECO:0007669"/>
    <property type="project" value="TreeGrafter"/>
</dbReference>
<feature type="transmembrane region" description="Helical" evidence="8">
    <location>
        <begin position="28"/>
        <end position="45"/>
    </location>
</feature>
<comment type="similarity">
    <text evidence="7">Belongs to the ThrE exporter (TC 2.A.79) family.</text>
</comment>
<organism evidence="10 11">
    <name type="scientific">Caminicella sporogenes DSM 14501</name>
    <dbReference type="NCBI Taxonomy" id="1121266"/>
    <lineage>
        <taxon>Bacteria</taxon>
        <taxon>Bacillati</taxon>
        <taxon>Bacillota</taxon>
        <taxon>Clostridia</taxon>
        <taxon>Peptostreptococcales</taxon>
        <taxon>Caminicellaceae</taxon>
        <taxon>Caminicella</taxon>
    </lineage>
</organism>
<accession>A0A1M6PC09</accession>
<dbReference type="GO" id="GO:0005886">
    <property type="term" value="C:plasma membrane"/>
    <property type="evidence" value="ECO:0007669"/>
    <property type="project" value="UniProtKB-SubCell"/>
</dbReference>
<evidence type="ECO:0000256" key="6">
    <source>
        <dbReference type="ARBA" id="ARBA00023136"/>
    </source>
</evidence>
<name>A0A1M6PC09_9FIRM</name>
<evidence type="ECO:0000259" key="9">
    <source>
        <dbReference type="Pfam" id="PF12821"/>
    </source>
</evidence>
<feature type="domain" description="Threonine/Serine exporter ThrE" evidence="9">
    <location>
        <begin position="6"/>
        <end position="134"/>
    </location>
</feature>
<evidence type="ECO:0000256" key="4">
    <source>
        <dbReference type="ARBA" id="ARBA00022692"/>
    </source>
</evidence>
<dbReference type="STRING" id="1121266.SAMN02745883_01136"/>
<sequence length="149" mass="16299">MLYFKDFIFAFISTVGFSVFFNVPKKSIFYAGITGAVGWTVYLLIKNITQSMTFANFIGAISIGVLGEIFARLDKKPVTTFVIPGIVPLVPGYGIYLSMEKLINQDFYKAVEIGTEAIFIGGAISVGIILVSSVAKVLKKRKLRVGVNK</sequence>
<keyword evidence="6 8" id="KW-0472">Membrane</keyword>
<reference evidence="10 11" key="1">
    <citation type="submission" date="2016-11" db="EMBL/GenBank/DDBJ databases">
        <authorList>
            <person name="Jaros S."/>
            <person name="Januszkiewicz K."/>
            <person name="Wedrychowicz H."/>
        </authorList>
    </citation>
    <scope>NUCLEOTIDE SEQUENCE [LARGE SCALE GENOMIC DNA]</scope>
    <source>
        <strain evidence="10 11">DSM 14501</strain>
    </source>
</reference>
<keyword evidence="4 8" id="KW-0812">Transmembrane</keyword>
<proteinExistence type="inferred from homology"/>
<evidence type="ECO:0000256" key="3">
    <source>
        <dbReference type="ARBA" id="ARBA00022519"/>
    </source>
</evidence>
<dbReference type="Pfam" id="PF12821">
    <property type="entry name" value="ThrE_2"/>
    <property type="match status" value="1"/>
</dbReference>
<keyword evidence="5 8" id="KW-1133">Transmembrane helix</keyword>
<protein>
    <submittedName>
        <fullName evidence="10">Uncharacterized membrane protein YjjB, DUF3815 family</fullName>
    </submittedName>
</protein>
<evidence type="ECO:0000256" key="2">
    <source>
        <dbReference type="ARBA" id="ARBA00022475"/>
    </source>
</evidence>
<dbReference type="AlphaFoldDB" id="A0A1M6PC09"/>
<dbReference type="InterPro" id="IPR024528">
    <property type="entry name" value="ThrE_2"/>
</dbReference>
<feature type="transmembrane region" description="Helical" evidence="8">
    <location>
        <begin position="6"/>
        <end position="23"/>
    </location>
</feature>
<dbReference type="RefSeq" id="WP_072966488.1">
    <property type="nucleotide sequence ID" value="NZ_FRAJ01000008.1"/>
</dbReference>
<comment type="subcellular location">
    <subcellularLocation>
        <location evidence="1">Cell membrane</location>
        <topology evidence="1">Multi-pass membrane protein</topology>
    </subcellularLocation>
</comment>
<dbReference type="PANTHER" id="PTHR34390:SF1">
    <property type="entry name" value="SUCCINATE TRANSPORTER SUBUNIT YJJB-RELATED"/>
    <property type="match status" value="1"/>
</dbReference>
<dbReference type="InterPro" id="IPR050539">
    <property type="entry name" value="ThrE_Dicarb/AminoAcid_Exp"/>
</dbReference>
<feature type="transmembrane region" description="Helical" evidence="8">
    <location>
        <begin position="51"/>
        <end position="71"/>
    </location>
</feature>